<proteinExistence type="predicted"/>
<comment type="caution">
    <text evidence="1">The sequence shown here is derived from an EMBL/GenBank/DDBJ whole genome shotgun (WGS) entry which is preliminary data.</text>
</comment>
<gene>
    <name evidence="1" type="ORF">HDF16_005664</name>
</gene>
<dbReference type="EMBL" id="JACHIP010000022">
    <property type="protein sequence ID" value="MBB5060928.1"/>
    <property type="molecule type" value="Genomic_DNA"/>
</dbReference>
<dbReference type="Proteomes" id="UP000540989">
    <property type="component" value="Unassembled WGS sequence"/>
</dbReference>
<dbReference type="AlphaFoldDB" id="A0A7W7ZJL1"/>
<reference evidence="1 2" key="1">
    <citation type="submission" date="2020-08" db="EMBL/GenBank/DDBJ databases">
        <title>Genomic Encyclopedia of Type Strains, Phase IV (KMG-V): Genome sequencing to study the core and pangenomes of soil and plant-associated prokaryotes.</title>
        <authorList>
            <person name="Whitman W."/>
        </authorList>
    </citation>
    <scope>NUCLEOTIDE SEQUENCE [LARGE SCALE GENOMIC DNA]</scope>
    <source>
        <strain evidence="1 2">M8UP14</strain>
    </source>
</reference>
<name>A0A7W7ZJL1_9BACT</name>
<protein>
    <submittedName>
        <fullName evidence="1">Uncharacterized protein</fullName>
    </submittedName>
</protein>
<accession>A0A7W7ZJL1</accession>
<keyword evidence="2" id="KW-1185">Reference proteome</keyword>
<evidence type="ECO:0000313" key="1">
    <source>
        <dbReference type="EMBL" id="MBB5060928.1"/>
    </source>
</evidence>
<sequence length="54" mass="5944">MLIPKATQTDVRLLLAGSMLPSLVRDRSLIKDVPGKSVFAETSNTEPMEIMDAR</sequence>
<organism evidence="1 2">
    <name type="scientific">Granulicella aggregans</name>
    <dbReference type="NCBI Taxonomy" id="474949"/>
    <lineage>
        <taxon>Bacteria</taxon>
        <taxon>Pseudomonadati</taxon>
        <taxon>Acidobacteriota</taxon>
        <taxon>Terriglobia</taxon>
        <taxon>Terriglobales</taxon>
        <taxon>Acidobacteriaceae</taxon>
        <taxon>Granulicella</taxon>
    </lineage>
</organism>
<evidence type="ECO:0000313" key="2">
    <source>
        <dbReference type="Proteomes" id="UP000540989"/>
    </source>
</evidence>